<name>A0A8X6UU22_NEPPI</name>
<organism evidence="2 3">
    <name type="scientific">Nephila pilipes</name>
    <name type="common">Giant wood spider</name>
    <name type="synonym">Nephila maculata</name>
    <dbReference type="NCBI Taxonomy" id="299642"/>
    <lineage>
        <taxon>Eukaryota</taxon>
        <taxon>Metazoa</taxon>
        <taxon>Ecdysozoa</taxon>
        <taxon>Arthropoda</taxon>
        <taxon>Chelicerata</taxon>
        <taxon>Arachnida</taxon>
        <taxon>Araneae</taxon>
        <taxon>Araneomorphae</taxon>
        <taxon>Entelegynae</taxon>
        <taxon>Araneoidea</taxon>
        <taxon>Nephilidae</taxon>
        <taxon>Nephila</taxon>
    </lineage>
</organism>
<dbReference type="EMBL" id="BMAW01086840">
    <property type="protein sequence ID" value="GFU49022.1"/>
    <property type="molecule type" value="Genomic_DNA"/>
</dbReference>
<sequence length="152" mass="17383">MDTDYLDNEMNSSEKEVNTILSRIREFNVCEVNNAIDNITSHDECLNLSQKLENLISDISDYNLINADYLNKKAFILGLALKCSKKLNEISYRELQQHLNHKDAELQMLKETLAALESKMPATAETYNNTTIKINKIKKSIKLSSKISGRKK</sequence>
<dbReference type="AlphaFoldDB" id="A0A8X6UU22"/>
<keyword evidence="3" id="KW-1185">Reference proteome</keyword>
<reference evidence="2" key="1">
    <citation type="submission" date="2020-08" db="EMBL/GenBank/DDBJ databases">
        <title>Multicomponent nature underlies the extraordinary mechanical properties of spider dragline silk.</title>
        <authorList>
            <person name="Kono N."/>
            <person name="Nakamura H."/>
            <person name="Mori M."/>
            <person name="Yoshida Y."/>
            <person name="Ohtoshi R."/>
            <person name="Malay A.D."/>
            <person name="Moran D.A.P."/>
            <person name="Tomita M."/>
            <person name="Numata K."/>
            <person name="Arakawa K."/>
        </authorList>
    </citation>
    <scope>NUCLEOTIDE SEQUENCE</scope>
</reference>
<accession>A0A8X6UU22</accession>
<evidence type="ECO:0000256" key="1">
    <source>
        <dbReference type="SAM" id="Coils"/>
    </source>
</evidence>
<dbReference type="Proteomes" id="UP000887013">
    <property type="component" value="Unassembled WGS sequence"/>
</dbReference>
<evidence type="ECO:0000313" key="3">
    <source>
        <dbReference type="Proteomes" id="UP000887013"/>
    </source>
</evidence>
<gene>
    <name evidence="2" type="ORF">NPIL_433331</name>
</gene>
<comment type="caution">
    <text evidence="2">The sequence shown here is derived from an EMBL/GenBank/DDBJ whole genome shotgun (WGS) entry which is preliminary data.</text>
</comment>
<proteinExistence type="predicted"/>
<evidence type="ECO:0000313" key="2">
    <source>
        <dbReference type="EMBL" id="GFU49022.1"/>
    </source>
</evidence>
<feature type="coiled-coil region" evidence="1">
    <location>
        <begin position="92"/>
        <end position="119"/>
    </location>
</feature>
<protein>
    <submittedName>
        <fullName evidence="2">Uncharacterized protein</fullName>
    </submittedName>
</protein>
<keyword evidence="1" id="KW-0175">Coiled coil</keyword>